<dbReference type="Proteomes" id="UP000623795">
    <property type="component" value="Unassembled WGS sequence"/>
</dbReference>
<dbReference type="PANTHER" id="PTHR47708">
    <property type="match status" value="1"/>
</dbReference>
<accession>A0ABX1PVW9</accession>
<organism evidence="3 4">
    <name type="scientific">Aromatoleum toluvorans</name>
    <dbReference type="NCBI Taxonomy" id="92002"/>
    <lineage>
        <taxon>Bacteria</taxon>
        <taxon>Pseudomonadati</taxon>
        <taxon>Pseudomonadota</taxon>
        <taxon>Betaproteobacteria</taxon>
        <taxon>Rhodocyclales</taxon>
        <taxon>Rhodocyclaceae</taxon>
        <taxon>Aromatoleum</taxon>
    </lineage>
</organism>
<feature type="domain" description="Acyclic terpene utilisation N-terminal" evidence="1">
    <location>
        <begin position="6"/>
        <end position="447"/>
    </location>
</feature>
<comment type="caution">
    <text evidence="3">The sequence shown here is derived from an EMBL/GenBank/DDBJ whole genome shotgun (WGS) entry which is preliminary data.</text>
</comment>
<name>A0ABX1PVW9_9RHOO</name>
<evidence type="ECO:0000259" key="2">
    <source>
        <dbReference type="Pfam" id="PF23544"/>
    </source>
</evidence>
<sequence length="594" mass="63165">MTDRIVRIGGASGFWGDSAEAAPQLVGSGKLDYLTFDYLAELTMSILSRARAQEPAAGYARDFVDVAMRSVLREVVAGGIKVLSNAGGVNPRACAEALQRLAEAEGLALRIAVVEGDDVLSRVDDFRAEDVRDLHSGQPLPAKVMSANAYLGALPIVEALKHGAQVVITGRCVDSALPLAALMHEFGWSARDYDLLAAGSLAGHLIECGPQATGGLFSDWETVEGWDNIGYPIVECRSDGRFVVTKPAGTGGLVTPATVAEQMVYEIGDPAAYLLPDVICDFTAVRMSADGPDRVLVEGARGYAPGPCYKVSATYADGWRCVANITLIGGRAERKAQRVAEAILARTRRMFEARGMGDYRLVYSEVIGTEAAFGPHSRIAVSREVVLRLVVEHANRDALELFAAEIAPGAVSWAPGMTSIGGGRPRPSPIVKLFSFLAPKTEFKVSATVAGEHWPVPLPAELQETTTHVATTYTEPVSSMDGVATLEVPLLRIAHGRSGDKGNSVNIGIIARDPKWIGVLRAELTAERVREYFGHFVEGAVSRFDVPGVGAFNFLLQGALAGGGMASPRSDPLGKAFAQMLLDMPVRVPAALLE</sequence>
<reference evidence="3 4" key="1">
    <citation type="submission" date="2019-12" db="EMBL/GenBank/DDBJ databases">
        <title>Comparative genomics gives insights into the taxonomy of the Azoarcus-Aromatoleum group and reveals separate origins of nif in the plant-associated Azoarcus and non-plant-associated Aromatoleum sub-groups.</title>
        <authorList>
            <person name="Lafos M."/>
            <person name="Maluk M."/>
            <person name="Batista M."/>
            <person name="Junghare M."/>
            <person name="Carmona M."/>
            <person name="Faoro H."/>
            <person name="Cruz L.M."/>
            <person name="Battistoni F."/>
            <person name="De Souza E."/>
            <person name="Pedrosa F."/>
            <person name="Chen W.-M."/>
            <person name="Poole P.S."/>
            <person name="Dixon R.A."/>
            <person name="James E.K."/>
        </authorList>
    </citation>
    <scope>NUCLEOTIDE SEQUENCE [LARGE SCALE GENOMIC DNA]</scope>
    <source>
        <strain evidence="3 4">Td21</strain>
    </source>
</reference>
<gene>
    <name evidence="3" type="ORF">GPA22_00715</name>
</gene>
<dbReference type="PANTHER" id="PTHR47708:SF2">
    <property type="entry name" value="SI:CH73-132F6.5"/>
    <property type="match status" value="1"/>
</dbReference>
<dbReference type="Pfam" id="PF07287">
    <property type="entry name" value="AtuA"/>
    <property type="match status" value="1"/>
</dbReference>
<dbReference type="Pfam" id="PF23544">
    <property type="entry name" value="AtuA_ferredoxin"/>
    <property type="match status" value="1"/>
</dbReference>
<dbReference type="InterPro" id="IPR010839">
    <property type="entry name" value="AtuA_N"/>
</dbReference>
<evidence type="ECO:0000313" key="4">
    <source>
        <dbReference type="Proteomes" id="UP000623795"/>
    </source>
</evidence>
<feature type="domain" description="AtuA-like ferredoxin-fold" evidence="2">
    <location>
        <begin position="488"/>
        <end position="586"/>
    </location>
</feature>
<evidence type="ECO:0000259" key="1">
    <source>
        <dbReference type="Pfam" id="PF07287"/>
    </source>
</evidence>
<dbReference type="EMBL" id="WTVN01000001">
    <property type="protein sequence ID" value="NMG42261.1"/>
    <property type="molecule type" value="Genomic_DNA"/>
</dbReference>
<dbReference type="RefSeq" id="WP_169254178.1">
    <property type="nucleotide sequence ID" value="NZ_WTVN01000001.1"/>
</dbReference>
<proteinExistence type="predicted"/>
<evidence type="ECO:0000313" key="3">
    <source>
        <dbReference type="EMBL" id="NMG42261.1"/>
    </source>
</evidence>
<dbReference type="InterPro" id="IPR056362">
    <property type="entry name" value="AtuA-like_ferredoxin_dom"/>
</dbReference>
<protein>
    <submittedName>
        <fullName evidence="3">Acyclic terpene utilization AtuA family protein</fullName>
    </submittedName>
</protein>
<keyword evidence="4" id="KW-1185">Reference proteome</keyword>